<feature type="binding site" evidence="6">
    <location>
        <begin position="98"/>
        <end position="99"/>
    </location>
    <ligand>
        <name>ATP</name>
        <dbReference type="ChEBI" id="CHEBI:30616"/>
    </ligand>
</feature>
<dbReference type="HAMAP" id="MF_00322">
    <property type="entry name" value="Top6B"/>
    <property type="match status" value="1"/>
</dbReference>
<comment type="caution">
    <text evidence="9">The sequence shown here is derived from an EMBL/GenBank/DDBJ whole genome shotgun (WGS) entry which is preliminary data.</text>
</comment>
<dbReference type="AlphaFoldDB" id="A0A8T4LEY4"/>
<keyword evidence="4 6" id="KW-0238">DNA-binding</keyword>
<protein>
    <recommendedName>
        <fullName evidence="6">Type 2 DNA topoisomerase 6 subunit B</fullName>
        <ecNumber evidence="6">5.6.2.2</ecNumber>
    </recommendedName>
    <alternativeName>
        <fullName evidence="6">Type II DNA topoisomerase VI subunit B</fullName>
        <shortName evidence="6">TopoVI-B</shortName>
    </alternativeName>
</protein>
<feature type="region of interest" description="Disordered" evidence="7">
    <location>
        <begin position="542"/>
        <end position="563"/>
    </location>
</feature>
<dbReference type="CDD" id="cd00823">
    <property type="entry name" value="TopoIIB_Trans"/>
    <property type="match status" value="1"/>
</dbReference>
<sequence>MTADQLAKEFKEHSVAEFFKKNKQMLGLSGKIKTLTTIIHEYVSNSLDACEEAHVLPSLEIKIAELGEEYYEVTVTDNGPGLTKQTIGKALGQLLAGTKFHRMIQQRGQQGIGAAGATMFSLMTTGKAIQVISSGGDKGTFMAELTIDPKLNQPKIIKMEDVDRKFSGTAIKAKFKEIKYQRSEQGPFEYLRRTAIANPHAQITLVEPDGTKTTFPRTSKVLPTKPSEIKPHPKGITVDELLTLSHKASGHKINSFLKNDFDRMGDKAIEEIEKQVHFDLNKDPKKMSWEEAEEIVKAFQKITFIAPRLDGLRPIGEENIKKSLQEIVQPEFISVVERKPTVYKGGFSFQVEAAVAWGGNAGREMGKDDSGQAVRKVEIMRFANCVPLLFDSGGCALTKAVNSIEWKRYGIKDVDSAPLTVFLHICSVHIPYTGAGKQAVADEDEVMEELRLALMDTGRKIYRFVALQRREAEKQLKRKLFTKYAKEVAIGIHELTKKPTNDIERKLLDIVLQKLKIEEQQEAKDDLPEELSDEEIKKLEAKEKKEKDKKTKKSRLETVEGDE</sequence>
<feature type="binding site" evidence="6">
    <location>
        <position position="437"/>
    </location>
    <ligand>
        <name>ATP</name>
        <dbReference type="ChEBI" id="CHEBI:30616"/>
    </ligand>
</feature>
<evidence type="ECO:0000256" key="2">
    <source>
        <dbReference type="ARBA" id="ARBA00022840"/>
    </source>
</evidence>
<comment type="catalytic activity">
    <reaction evidence="6">
        <text>ATP-dependent breakage, passage and rejoining of double-stranded DNA.</text>
        <dbReference type="EC" id="5.6.2.2"/>
    </reaction>
</comment>
<dbReference type="GO" id="GO:0003677">
    <property type="term" value="F:DNA binding"/>
    <property type="evidence" value="ECO:0007669"/>
    <property type="project" value="UniProtKB-UniRule"/>
</dbReference>
<dbReference type="Pfam" id="PF02518">
    <property type="entry name" value="HATPase_c"/>
    <property type="match status" value="1"/>
</dbReference>
<dbReference type="Gene3D" id="1.10.8.50">
    <property type="match status" value="1"/>
</dbReference>
<feature type="binding site" evidence="6">
    <location>
        <begin position="108"/>
        <end position="115"/>
    </location>
    <ligand>
        <name>ATP</name>
        <dbReference type="ChEBI" id="CHEBI:30616"/>
    </ligand>
</feature>
<evidence type="ECO:0000256" key="5">
    <source>
        <dbReference type="ARBA" id="ARBA00023235"/>
    </source>
</evidence>
<dbReference type="PANTHER" id="PTHR48444:SF1">
    <property type="entry name" value="DNA TOPOISOMERASE 6 SUBUNIT B"/>
    <property type="match status" value="1"/>
</dbReference>
<gene>
    <name evidence="6 9" type="primary">top6B</name>
    <name evidence="9" type="ORF">J4215_04715</name>
</gene>
<evidence type="ECO:0000256" key="4">
    <source>
        <dbReference type="ARBA" id="ARBA00023125"/>
    </source>
</evidence>
<dbReference type="Pfam" id="PF09239">
    <property type="entry name" value="Topo-VIb_trans"/>
    <property type="match status" value="1"/>
</dbReference>
<evidence type="ECO:0000259" key="8">
    <source>
        <dbReference type="SMART" id="SM00387"/>
    </source>
</evidence>
<evidence type="ECO:0000256" key="3">
    <source>
        <dbReference type="ARBA" id="ARBA00023029"/>
    </source>
</evidence>
<evidence type="ECO:0000256" key="7">
    <source>
        <dbReference type="SAM" id="MobiDB-lite"/>
    </source>
</evidence>
<comment type="function">
    <text evidence="6">Relaxes both positive and negative superturns and exhibits a strong decatenase activity.</text>
</comment>
<dbReference type="NCBIfam" id="TIGR01052">
    <property type="entry name" value="top6b"/>
    <property type="match status" value="1"/>
</dbReference>
<dbReference type="InterPro" id="IPR020568">
    <property type="entry name" value="Ribosomal_Su5_D2-typ_SF"/>
</dbReference>
<dbReference type="InterPro" id="IPR014721">
    <property type="entry name" value="Ribsml_uS5_D2-typ_fold_subgr"/>
</dbReference>
<accession>A0A8T4LEY4</accession>
<keyword evidence="3 6" id="KW-0799">Topoisomerase</keyword>
<reference evidence="9" key="1">
    <citation type="submission" date="2021-03" db="EMBL/GenBank/DDBJ databases">
        <authorList>
            <person name="Jaffe A."/>
        </authorList>
    </citation>
    <scope>NUCLEOTIDE SEQUENCE</scope>
    <source>
        <strain evidence="9">RIFCSPLOWO2_01_FULL_AR10_48_17</strain>
    </source>
</reference>
<dbReference type="EMBL" id="JAGVWC010000010">
    <property type="protein sequence ID" value="MBS3061855.1"/>
    <property type="molecule type" value="Genomic_DNA"/>
</dbReference>
<evidence type="ECO:0000313" key="10">
    <source>
        <dbReference type="Proteomes" id="UP000675968"/>
    </source>
</evidence>
<name>A0A8T4LEY4_9ARCH</name>
<dbReference type="PANTHER" id="PTHR48444">
    <property type="entry name" value="DNA TOPOISOMERASE 6 SUBUNIT B"/>
    <property type="match status" value="1"/>
</dbReference>
<evidence type="ECO:0000256" key="1">
    <source>
        <dbReference type="ARBA" id="ARBA00022741"/>
    </source>
</evidence>
<dbReference type="GO" id="GO:0006260">
    <property type="term" value="P:DNA replication"/>
    <property type="evidence" value="ECO:0007669"/>
    <property type="project" value="UniProtKB-UniRule"/>
</dbReference>
<dbReference type="InterPro" id="IPR015320">
    <property type="entry name" value="TopoVI_B_transducer"/>
</dbReference>
<feature type="binding site" evidence="6">
    <location>
        <position position="77"/>
    </location>
    <ligand>
        <name>ATP</name>
        <dbReference type="ChEBI" id="CHEBI:30616"/>
    </ligand>
</feature>
<dbReference type="GO" id="GO:0005524">
    <property type="term" value="F:ATP binding"/>
    <property type="evidence" value="ECO:0007669"/>
    <property type="project" value="UniProtKB-UniRule"/>
</dbReference>
<feature type="binding site" evidence="6">
    <location>
        <position position="45"/>
    </location>
    <ligand>
        <name>ATP</name>
        <dbReference type="ChEBI" id="CHEBI:30616"/>
    </ligand>
</feature>
<proteinExistence type="inferred from homology"/>
<dbReference type="EC" id="5.6.2.2" evidence="6"/>
<dbReference type="Gene3D" id="3.30.565.10">
    <property type="entry name" value="Histidine kinase-like ATPase, C-terminal domain"/>
    <property type="match status" value="1"/>
</dbReference>
<dbReference type="InterPro" id="IPR003594">
    <property type="entry name" value="HATPase_dom"/>
</dbReference>
<dbReference type="InterPro" id="IPR005734">
    <property type="entry name" value="TopoVI_B"/>
</dbReference>
<evidence type="ECO:0000256" key="6">
    <source>
        <dbReference type="HAMAP-Rule" id="MF_00322"/>
    </source>
</evidence>
<dbReference type="Proteomes" id="UP000675968">
    <property type="component" value="Unassembled WGS sequence"/>
</dbReference>
<dbReference type="SUPFAM" id="SSF54211">
    <property type="entry name" value="Ribosomal protein S5 domain 2-like"/>
    <property type="match status" value="1"/>
</dbReference>
<reference evidence="9" key="2">
    <citation type="submission" date="2021-05" db="EMBL/GenBank/DDBJ databases">
        <title>Protein family content uncovers lineage relationships and bacterial pathway maintenance mechanisms in DPANN archaea.</title>
        <authorList>
            <person name="Castelle C.J."/>
            <person name="Meheust R."/>
            <person name="Jaffe A.L."/>
            <person name="Seitz K."/>
            <person name="Gong X."/>
            <person name="Baker B.J."/>
            <person name="Banfield J.F."/>
        </authorList>
    </citation>
    <scope>NUCLEOTIDE SEQUENCE</scope>
    <source>
        <strain evidence="9">RIFCSPLOWO2_01_FULL_AR10_48_17</strain>
    </source>
</reference>
<dbReference type="SUPFAM" id="SSF55874">
    <property type="entry name" value="ATPase domain of HSP90 chaperone/DNA topoisomerase II/histidine kinase"/>
    <property type="match status" value="1"/>
</dbReference>
<dbReference type="InterPro" id="IPR036890">
    <property type="entry name" value="HATPase_C_sf"/>
</dbReference>
<keyword evidence="5 6" id="KW-0413">Isomerase</keyword>
<comment type="subunit">
    <text evidence="6">Homodimer. Heterotetramer of two Top6A and two Top6B chains.</text>
</comment>
<feature type="domain" description="Histidine kinase/HSP90-like ATPase" evidence="8">
    <location>
        <begin position="30"/>
        <end position="153"/>
    </location>
</feature>
<dbReference type="GO" id="GO:0006265">
    <property type="term" value="P:DNA topological change"/>
    <property type="evidence" value="ECO:0007669"/>
    <property type="project" value="UniProtKB-UniRule"/>
</dbReference>
<dbReference type="SMART" id="SM00387">
    <property type="entry name" value="HATPase_c"/>
    <property type="match status" value="1"/>
</dbReference>
<dbReference type="PIRSF" id="PIRSF006553">
    <property type="entry name" value="TopoVI_B"/>
    <property type="match status" value="1"/>
</dbReference>
<evidence type="ECO:0000313" key="9">
    <source>
        <dbReference type="EMBL" id="MBS3061855.1"/>
    </source>
</evidence>
<dbReference type="NCBIfam" id="NF003218">
    <property type="entry name" value="PRK04184.1"/>
    <property type="match status" value="1"/>
</dbReference>
<comment type="similarity">
    <text evidence="6">Belongs to the TOP6B family.</text>
</comment>
<organism evidence="9 10">
    <name type="scientific">Candidatus Iainarchaeum sp</name>
    <dbReference type="NCBI Taxonomy" id="3101447"/>
    <lineage>
        <taxon>Archaea</taxon>
        <taxon>Candidatus Iainarchaeota</taxon>
        <taxon>Candidatus Iainarchaeia</taxon>
        <taxon>Candidatus Iainarchaeales</taxon>
        <taxon>Candidatus Iainarchaeaceae</taxon>
        <taxon>Candidatus Iainarchaeum</taxon>
    </lineage>
</organism>
<dbReference type="GO" id="GO:0003918">
    <property type="term" value="F:DNA topoisomerase type II (double strand cut, ATP-hydrolyzing) activity"/>
    <property type="evidence" value="ECO:0007669"/>
    <property type="project" value="UniProtKB-UniRule"/>
</dbReference>
<keyword evidence="2 6" id="KW-0067">ATP-binding</keyword>
<keyword evidence="1 6" id="KW-0547">Nucleotide-binding</keyword>
<dbReference type="Gene3D" id="3.30.230.10">
    <property type="match status" value="1"/>
</dbReference>